<proteinExistence type="predicted"/>
<dbReference type="Proteomes" id="UP000029340">
    <property type="component" value="Segment"/>
</dbReference>
<dbReference type="GeneID" id="23679849"/>
<protein>
    <submittedName>
        <fullName evidence="1">Uncharacterized protein</fullName>
    </submittedName>
</protein>
<keyword evidence="2" id="KW-1185">Reference proteome</keyword>
<gene>
    <name evidence="1" type="ORF">PBI_BUZZLYSEYEAR_88</name>
</gene>
<dbReference type="OrthoDB" id="23311at10239"/>
<sequence length="69" mass="8223">MSDLKLRAFLGPYWTVVQADAHGRANIWLNPGWYRRETRDGVYKFTPITGWRYVAHRVLWGFDRLVDAR</sequence>
<dbReference type="RefSeq" id="YP_009125081.1">
    <property type="nucleotide sequence ID" value="NC_026593.1"/>
</dbReference>
<evidence type="ECO:0000313" key="2">
    <source>
        <dbReference type="Proteomes" id="UP000029340"/>
    </source>
</evidence>
<evidence type="ECO:0000313" key="1">
    <source>
        <dbReference type="EMBL" id="AIM50210.1"/>
    </source>
</evidence>
<dbReference type="EMBL" id="KM347889">
    <property type="protein sequence ID" value="AIM50210.1"/>
    <property type="molecule type" value="Genomic_DNA"/>
</dbReference>
<accession>A0A088FPQ7</accession>
<name>A0A088FPQ7_9CAUD</name>
<reference evidence="1 2" key="1">
    <citation type="submission" date="2014-08" db="EMBL/GenBank/DDBJ databases">
        <authorList>
            <person name="Brown E."/>
            <person name="Busser K."/>
            <person name="Coggins G."/>
            <person name="Colvin K."/>
            <person name="DeRiso A."/>
            <person name="Evans J."/>
            <person name="Filut J."/>
            <person name="Hong D."/>
            <person name="Keeton A."/>
            <person name="Lombard A."/>
            <person name="Martinez K."/>
            <person name="Neilson N."/>
            <person name="Schroeder A."/>
            <person name="Schulte T."/>
            <person name="Waidelich A."/>
            <person name="Welfley H."/>
            <person name="Breitenberger C.A."/>
            <person name="Daniels C.J."/>
            <person name="Ball S.L."/>
            <person name="Serrano M.G."/>
            <person name="Buck G."/>
            <person name="Lee V."/>
            <person name="Wang Y."/>
            <person name="Carvalho R."/>
            <person name="Voegtly L."/>
            <person name="Shi R."/>
            <person name="Duckworth R."/>
            <person name="Johnson A."/>
            <person name="Loviza R."/>
            <person name="Walstead R."/>
            <person name="Shah Z."/>
            <person name="Kiflezghi M."/>
            <person name="Wade K."/>
            <person name="Anders K.R."/>
            <person name="Braun M.A."/>
            <person name="Delesalle V.A."/>
            <person name="Hughes L.E."/>
            <person name="Ware V.C."/>
            <person name="Bradley K.W."/>
            <person name="Barker L.P."/>
            <person name="Asai D.J."/>
            <person name="Bowman C.A."/>
            <person name="Russell D.A."/>
            <person name="Pope W.H."/>
            <person name="Jacobs-Sera D."/>
            <person name="Hendrix R.W."/>
            <person name="Hatfull G.F."/>
        </authorList>
    </citation>
    <scope>NUCLEOTIDE SEQUENCE [LARGE SCALE GENOMIC DNA]</scope>
</reference>
<dbReference type="KEGG" id="vg:23679849"/>
<organism evidence="1 2">
    <name type="scientific">Mycobacterium phage BuzzLyseyear</name>
    <dbReference type="NCBI Taxonomy" id="1536598"/>
    <lineage>
        <taxon>Viruses</taxon>
        <taxon>Duplodnaviria</taxon>
        <taxon>Heunggongvirae</taxon>
        <taxon>Uroviricota</taxon>
        <taxon>Caudoviricetes</taxon>
        <taxon>Gracegardnervirinae</taxon>
        <taxon>Cheoctovirus</taxon>
        <taxon>Cheoctovirus buzzlyseyear</taxon>
    </lineage>
</organism>